<comment type="caution">
    <text evidence="2">The sequence shown here is derived from an EMBL/GenBank/DDBJ whole genome shotgun (WGS) entry which is preliminary data.</text>
</comment>
<protein>
    <submittedName>
        <fullName evidence="2">Uncharacterized protein</fullName>
    </submittedName>
</protein>
<gene>
    <name evidence="2" type="ORF">PSTT_01622</name>
</gene>
<feature type="region of interest" description="Disordered" evidence="1">
    <location>
        <begin position="340"/>
        <end position="361"/>
    </location>
</feature>
<dbReference type="EMBL" id="PKSL01000009">
    <property type="protein sequence ID" value="POW16074.1"/>
    <property type="molecule type" value="Genomic_DNA"/>
</dbReference>
<evidence type="ECO:0000256" key="1">
    <source>
        <dbReference type="SAM" id="MobiDB-lite"/>
    </source>
</evidence>
<dbReference type="VEuPathDB" id="FungiDB:PSTT_01622"/>
<evidence type="ECO:0000313" key="2">
    <source>
        <dbReference type="EMBL" id="POW16074.1"/>
    </source>
</evidence>
<evidence type="ECO:0000313" key="3">
    <source>
        <dbReference type="Proteomes" id="UP000239156"/>
    </source>
</evidence>
<dbReference type="VEuPathDB" id="FungiDB:PSHT_13868"/>
<dbReference type="PANTHER" id="PTHR46564">
    <property type="entry name" value="TRANSPOSASE"/>
    <property type="match status" value="1"/>
</dbReference>
<dbReference type="AlphaFoldDB" id="A0A2S4W2S6"/>
<accession>A0A2S4W2S6</accession>
<feature type="compositionally biased region" description="Acidic residues" evidence="1">
    <location>
        <begin position="344"/>
        <end position="361"/>
    </location>
</feature>
<dbReference type="PANTHER" id="PTHR46564:SF1">
    <property type="entry name" value="TRANSPOSASE"/>
    <property type="match status" value="1"/>
</dbReference>
<name>A0A2S4W2S6_9BASI</name>
<proteinExistence type="predicted"/>
<sequence>MGIPCKHLVQKAALKGTTFGLNDFHAQWHVESNLNGLSTLPSLPKSDNLNQPTRELNKQLFLDELFLKFQAFQPCKQSFYISQIHKLFEGNVTADPATYADWGRPFAVSHEKREFMLDILDHNPALYLDELQDHIESMTRTHNTIATIHNDLRRCLPLLKKVALTVHPAQLAQRQAEYICEITQIPPEYLVLTDEAGISKDTHHRKDAWACSTPCDKSQLDPCRLDHTNQCDIWDSMFASLPNHSGFGTDHFDIEIVAVLAEITGPENLAGDNTFEVVNPRGEEEESDEQLTMLLEDVMLDMPEMEIDTLRNQEALQAQVKRLLAYSKAEVNKLEDVAHLGLGDDNDNGGDSVDGDVELAD</sequence>
<keyword evidence="3" id="KW-1185">Reference proteome</keyword>
<organism evidence="2 3">
    <name type="scientific">Puccinia striiformis</name>
    <dbReference type="NCBI Taxonomy" id="27350"/>
    <lineage>
        <taxon>Eukaryota</taxon>
        <taxon>Fungi</taxon>
        <taxon>Dikarya</taxon>
        <taxon>Basidiomycota</taxon>
        <taxon>Pucciniomycotina</taxon>
        <taxon>Pucciniomycetes</taxon>
        <taxon>Pucciniales</taxon>
        <taxon>Pucciniaceae</taxon>
        <taxon>Puccinia</taxon>
    </lineage>
</organism>
<dbReference type="Proteomes" id="UP000239156">
    <property type="component" value="Unassembled WGS sequence"/>
</dbReference>
<reference evidence="2" key="1">
    <citation type="submission" date="2017-12" db="EMBL/GenBank/DDBJ databases">
        <title>Gene loss provides genomic basis for host adaptation in cereal stripe rust fungi.</title>
        <authorList>
            <person name="Xia C."/>
        </authorList>
    </citation>
    <scope>NUCLEOTIDE SEQUENCE [LARGE SCALE GENOMIC DNA]</scope>
    <source>
        <strain evidence="2">93-210</strain>
    </source>
</reference>